<proteinExistence type="predicted"/>
<dbReference type="InterPro" id="IPR021321">
    <property type="entry name" value="DUF2922"/>
</dbReference>
<evidence type="ECO:0008006" key="3">
    <source>
        <dbReference type="Google" id="ProtNLM"/>
    </source>
</evidence>
<dbReference type="STRING" id="214095.RU97_GL002633"/>
<gene>
    <name evidence="1" type="ORF">RU97_GL002633</name>
</gene>
<dbReference type="EMBL" id="JXKH01000009">
    <property type="protein sequence ID" value="OJG17462.1"/>
    <property type="molecule type" value="Genomic_DNA"/>
</dbReference>
<evidence type="ECO:0000313" key="1">
    <source>
        <dbReference type="EMBL" id="OJG17462.1"/>
    </source>
</evidence>
<keyword evidence="2" id="KW-1185">Reference proteome</keyword>
<dbReference type="Proteomes" id="UP000181884">
    <property type="component" value="Unassembled WGS sequence"/>
</dbReference>
<dbReference type="Pfam" id="PF11148">
    <property type="entry name" value="DUF2922"/>
    <property type="match status" value="1"/>
</dbReference>
<protein>
    <recommendedName>
        <fullName evidence="3">DUF2922 domain-containing protein</fullName>
    </recommendedName>
</protein>
<accession>A0A1L8RCP9</accession>
<dbReference type="RefSeq" id="WP_067396070.1">
    <property type="nucleotide sequence ID" value="NZ_JXKH01000009.1"/>
</dbReference>
<reference evidence="1 2" key="1">
    <citation type="submission" date="2014-12" db="EMBL/GenBank/DDBJ databases">
        <title>Draft genome sequences of 29 type strains of Enterococci.</title>
        <authorList>
            <person name="Zhong Z."/>
            <person name="Sun Z."/>
            <person name="Liu W."/>
            <person name="Zhang W."/>
            <person name="Zhang H."/>
        </authorList>
    </citation>
    <scope>NUCLEOTIDE SEQUENCE [LARGE SCALE GENOMIC DNA]</scope>
    <source>
        <strain evidence="1 2">DSM 17029</strain>
    </source>
</reference>
<comment type="caution">
    <text evidence="1">The sequence shown here is derived from an EMBL/GenBank/DDBJ whole genome shotgun (WGS) entry which is preliminary data.</text>
</comment>
<name>A0A1L8RCP9_9ENTE</name>
<dbReference type="AlphaFoldDB" id="A0A1L8RCP9"/>
<sequence>MKKLKMTFMNAANKKHTLTPTLADPNLSAEVVRENMTALTALGIFEKDSIAQFQTVDSAKYVETITTELF</sequence>
<organism evidence="1 2">
    <name type="scientific">Enterococcus canis</name>
    <dbReference type="NCBI Taxonomy" id="214095"/>
    <lineage>
        <taxon>Bacteria</taxon>
        <taxon>Bacillati</taxon>
        <taxon>Bacillota</taxon>
        <taxon>Bacilli</taxon>
        <taxon>Lactobacillales</taxon>
        <taxon>Enterococcaceae</taxon>
        <taxon>Enterococcus</taxon>
    </lineage>
</organism>
<evidence type="ECO:0000313" key="2">
    <source>
        <dbReference type="Proteomes" id="UP000181884"/>
    </source>
</evidence>